<protein>
    <submittedName>
        <fullName evidence="1">Uncharacterized protein</fullName>
    </submittedName>
</protein>
<evidence type="ECO:0000313" key="2">
    <source>
        <dbReference type="Proteomes" id="UP000257323"/>
    </source>
</evidence>
<evidence type="ECO:0000313" key="1">
    <source>
        <dbReference type="EMBL" id="RFT15402.1"/>
    </source>
</evidence>
<accession>A0A3E2BL59</accession>
<dbReference type="Proteomes" id="UP000257323">
    <property type="component" value="Unassembled WGS sequence"/>
</dbReference>
<organism evidence="1 2">
    <name type="scientific">Candidatus Saccharicenans subterraneus</name>
    <dbReference type="NCBI Taxonomy" id="2508984"/>
    <lineage>
        <taxon>Bacteria</taxon>
        <taxon>Candidatus Aminicenantota</taxon>
        <taxon>Candidatus Aminicenantia</taxon>
        <taxon>Candidatus Aminicenantales</taxon>
        <taxon>Candidatus Saccharicenantaceae</taxon>
        <taxon>Candidatus Saccharicenans</taxon>
    </lineage>
</organism>
<name>A0A3E2BL59_9BACT</name>
<comment type="caution">
    <text evidence="1">The sequence shown here is derived from an EMBL/GenBank/DDBJ whole genome shotgun (WGS) entry which is preliminary data.</text>
</comment>
<dbReference type="AlphaFoldDB" id="A0A3E2BL59"/>
<proteinExistence type="predicted"/>
<dbReference type="EMBL" id="QUAH01000009">
    <property type="protein sequence ID" value="RFT15402.1"/>
    <property type="molecule type" value="Genomic_DNA"/>
</dbReference>
<reference evidence="1 2" key="1">
    <citation type="submission" date="2018-08" db="EMBL/GenBank/DDBJ databases">
        <title>Genome analysis of the thermophilic bacterium of the candidate phylum Aminicenantes from deep subsurface aquifer revealed its physiology and ecological role.</title>
        <authorList>
            <person name="Kadnikov V.V."/>
            <person name="Mardanov A.V."/>
            <person name="Beletsky A.V."/>
            <person name="Karnachuk O.V."/>
            <person name="Ravin N.V."/>
        </authorList>
    </citation>
    <scope>NUCLEOTIDE SEQUENCE [LARGE SCALE GENOMIC DNA]</scope>
    <source>
        <strain evidence="1">BY38</strain>
    </source>
</reference>
<gene>
    <name evidence="1" type="ORF">OP8BY_0292</name>
</gene>
<sequence>MTTGLPPDFLTRVSVWKKTVLPTGITSLPPSANCWKSGGGI</sequence>